<dbReference type="Proteomes" id="UP001379533">
    <property type="component" value="Chromosome"/>
</dbReference>
<dbReference type="EMBL" id="CP089982">
    <property type="protein sequence ID" value="WXA97679.1"/>
    <property type="molecule type" value="Genomic_DNA"/>
</dbReference>
<protein>
    <submittedName>
        <fullName evidence="1">Uncharacterized protein</fullName>
    </submittedName>
</protein>
<evidence type="ECO:0000313" key="1">
    <source>
        <dbReference type="EMBL" id="WXA97679.1"/>
    </source>
</evidence>
<sequence>MVILVMATASCRAGGWVASVVGDVVGSKGDVACDRRFADGPDGDPAGFCQEVIDTVAVSQVGDDCVDRHHARSLENSKCPREGIIGGCKLSMTNDDGSEVYDWYYDVSDLERAKNTEFESSVKTVDEVKAKCADRSRYEEGAEFVEP</sequence>
<proteinExistence type="predicted"/>
<reference evidence="1 2" key="1">
    <citation type="submission" date="2021-12" db="EMBL/GenBank/DDBJ databases">
        <title>Discovery of the Pendulisporaceae a myxobacterial family with distinct sporulation behavior and unique specialized metabolism.</title>
        <authorList>
            <person name="Garcia R."/>
            <person name="Popoff A."/>
            <person name="Bader C.D."/>
            <person name="Loehr J."/>
            <person name="Walesch S."/>
            <person name="Walt C."/>
            <person name="Boldt J."/>
            <person name="Bunk B."/>
            <person name="Haeckl F.J.F.P.J."/>
            <person name="Gunesch A.P."/>
            <person name="Birkelbach J."/>
            <person name="Nuebel U."/>
            <person name="Pietschmann T."/>
            <person name="Bach T."/>
            <person name="Mueller R."/>
        </authorList>
    </citation>
    <scope>NUCLEOTIDE SEQUENCE [LARGE SCALE GENOMIC DNA]</scope>
    <source>
        <strain evidence="1 2">MSr12523</strain>
    </source>
</reference>
<organism evidence="1 2">
    <name type="scientific">Pendulispora brunnea</name>
    <dbReference type="NCBI Taxonomy" id="2905690"/>
    <lineage>
        <taxon>Bacteria</taxon>
        <taxon>Pseudomonadati</taxon>
        <taxon>Myxococcota</taxon>
        <taxon>Myxococcia</taxon>
        <taxon>Myxococcales</taxon>
        <taxon>Sorangiineae</taxon>
        <taxon>Pendulisporaceae</taxon>
        <taxon>Pendulispora</taxon>
    </lineage>
</organism>
<dbReference type="RefSeq" id="WP_394848297.1">
    <property type="nucleotide sequence ID" value="NZ_CP089982.1"/>
</dbReference>
<gene>
    <name evidence="1" type="ORF">LZC95_12650</name>
</gene>
<accession>A0ABZ2KGH8</accession>
<keyword evidence="2" id="KW-1185">Reference proteome</keyword>
<evidence type="ECO:0000313" key="2">
    <source>
        <dbReference type="Proteomes" id="UP001379533"/>
    </source>
</evidence>
<name>A0ABZ2KGH8_9BACT</name>